<comment type="subcellular location">
    <subcellularLocation>
        <location evidence="6">Cytoplasm</location>
    </subcellularLocation>
</comment>
<evidence type="ECO:0000256" key="2">
    <source>
        <dbReference type="ARBA" id="ARBA00022694"/>
    </source>
</evidence>
<dbReference type="InterPro" id="IPR012337">
    <property type="entry name" value="RNaseH-like_sf"/>
</dbReference>
<dbReference type="eggNOG" id="COG0349">
    <property type="taxonomic scope" value="Bacteria"/>
</dbReference>
<evidence type="ECO:0000313" key="8">
    <source>
        <dbReference type="EMBL" id="EGJ49632.1"/>
    </source>
</evidence>
<evidence type="ECO:0000259" key="7">
    <source>
        <dbReference type="PROSITE" id="PS50967"/>
    </source>
</evidence>
<dbReference type="PANTHER" id="PTHR47649:SF1">
    <property type="entry name" value="RIBONUCLEASE D"/>
    <property type="match status" value="1"/>
</dbReference>
<keyword evidence="9" id="KW-1185">Reference proteome</keyword>
<dbReference type="SMART" id="SM00474">
    <property type="entry name" value="35EXOc"/>
    <property type="match status" value="1"/>
</dbReference>
<comment type="catalytic activity">
    <reaction evidence="6">
        <text>Exonucleolytic cleavage that removes extra residues from the 3'-terminus of tRNA to produce 5'-mononucleotides.</text>
        <dbReference type="EC" id="3.1.13.5"/>
    </reaction>
</comment>
<proteinExistence type="inferred from homology"/>
<dbReference type="GO" id="GO:0003676">
    <property type="term" value="F:nucleic acid binding"/>
    <property type="evidence" value="ECO:0007669"/>
    <property type="project" value="InterPro"/>
</dbReference>
<sequence length="409" mass="45403">MDRGDMSAGGYEGPAPELPGVVDSEAILVQSAEALGELCSRLRGCDAVGMDTEFVRSRTYFPTLGLIQLVADGGVFLVDPLGVDDLSPLVEILADPRLIKIFHSCQEDLEALYYLCGFAPGPVFDTQVAASFLGYGFQPGYGSLVKALFGVELDKDETRSNWIKRPLSESQLIYAAQDVRYLPAMYSILGQALTEQGRLSWAREECAALEGEARFETDAACYYLRMRSLWQFDRRELAALRDLSAWREHEAMSRDLPRSFVLDDKSLRAVVRDWPGKLADLAAVEGMRPQVVRRSGKVILAMLRQARQLPEEELPPAHGRPLHTHALKAAADEAKAALDRRAGELGLPPELLAPRKLVADMMCDLFMGQADAPWKHITGWRGQAVGESLLRNLAERHARQRQSYRSSDD</sequence>
<organism evidence="8 9">
    <name type="scientific">Desulfocurvibacter africanus subsp. africanus str. Walvis Bay</name>
    <dbReference type="NCBI Taxonomy" id="690850"/>
    <lineage>
        <taxon>Bacteria</taxon>
        <taxon>Pseudomonadati</taxon>
        <taxon>Thermodesulfobacteriota</taxon>
        <taxon>Desulfovibrionia</taxon>
        <taxon>Desulfovibrionales</taxon>
        <taxon>Desulfovibrionaceae</taxon>
        <taxon>Desulfocurvibacter</taxon>
    </lineage>
</organism>
<evidence type="ECO:0000256" key="4">
    <source>
        <dbReference type="ARBA" id="ARBA00022801"/>
    </source>
</evidence>
<keyword evidence="1 6" id="KW-0963">Cytoplasm</keyword>
<protein>
    <recommendedName>
        <fullName evidence="6">Ribonuclease D</fullName>
        <shortName evidence="6">RNase D</shortName>
        <ecNumber evidence="6">3.1.13.5</ecNumber>
    </recommendedName>
</protein>
<dbReference type="KEGG" id="daf:Desaf_1293"/>
<keyword evidence="2 6" id="KW-0819">tRNA processing</keyword>
<evidence type="ECO:0000256" key="6">
    <source>
        <dbReference type="HAMAP-Rule" id="MF_01899"/>
    </source>
</evidence>
<dbReference type="InterPro" id="IPR006292">
    <property type="entry name" value="RNase_D"/>
</dbReference>
<evidence type="ECO:0000256" key="3">
    <source>
        <dbReference type="ARBA" id="ARBA00022722"/>
    </source>
</evidence>
<keyword evidence="4 6" id="KW-0378">Hydrolase</keyword>
<dbReference type="GO" id="GO:0000166">
    <property type="term" value="F:nucleotide binding"/>
    <property type="evidence" value="ECO:0007669"/>
    <property type="project" value="InterPro"/>
</dbReference>
<accession>F3YYY7</accession>
<reference evidence="8 9" key="1">
    <citation type="journal article" date="2011" name="J. Bacteriol.">
        <title>Genome sequence of the mercury-methylating and pleomorphic Desulfovibrio africanus Strain Walvis Bay.</title>
        <authorList>
            <person name="Brown S.D."/>
            <person name="Wall J.D."/>
            <person name="Kucken A.M."/>
            <person name="Gilmour C.C."/>
            <person name="Podar M."/>
            <person name="Brandt C.C."/>
            <person name="Teshima H."/>
            <person name="Detter J.C."/>
            <person name="Han C.S."/>
            <person name="Land M.L."/>
            <person name="Lucas S."/>
            <person name="Han J."/>
            <person name="Pennacchio L."/>
            <person name="Nolan M."/>
            <person name="Pitluck S."/>
            <person name="Woyke T."/>
            <person name="Goodwin L."/>
            <person name="Palumbo A.V."/>
            <person name="Elias D.A."/>
        </authorList>
    </citation>
    <scope>NUCLEOTIDE SEQUENCE [LARGE SCALE GENOMIC DNA]</scope>
    <source>
        <strain evidence="8 9">Walvis Bay</strain>
    </source>
</reference>
<feature type="domain" description="HRDC" evidence="7">
    <location>
        <begin position="233"/>
        <end position="313"/>
    </location>
</feature>
<dbReference type="GO" id="GO:0008408">
    <property type="term" value="F:3'-5' exonuclease activity"/>
    <property type="evidence" value="ECO:0007669"/>
    <property type="project" value="InterPro"/>
</dbReference>
<comment type="function">
    <text evidence="6">Exonuclease involved in the 3' processing of various precursor tRNAs. Initiates hydrolysis at the 3'-terminus of an RNA molecule and releases 5'-mononucleotides.</text>
</comment>
<dbReference type="GO" id="GO:0005737">
    <property type="term" value="C:cytoplasm"/>
    <property type="evidence" value="ECO:0007669"/>
    <property type="project" value="UniProtKB-SubCell"/>
</dbReference>
<dbReference type="HAMAP" id="MF_01899">
    <property type="entry name" value="RNase_D"/>
    <property type="match status" value="1"/>
</dbReference>
<dbReference type="EC" id="3.1.13.5" evidence="6"/>
<dbReference type="GO" id="GO:0033890">
    <property type="term" value="F:ribonuclease D activity"/>
    <property type="evidence" value="ECO:0007669"/>
    <property type="project" value="UniProtKB-UniRule"/>
</dbReference>
<dbReference type="Gene3D" id="1.10.150.80">
    <property type="entry name" value="HRDC domain"/>
    <property type="match status" value="2"/>
</dbReference>
<dbReference type="PROSITE" id="PS50967">
    <property type="entry name" value="HRDC"/>
    <property type="match status" value="1"/>
</dbReference>
<dbReference type="HOGENOM" id="CLU_042387_0_0_7"/>
<dbReference type="Pfam" id="PF00570">
    <property type="entry name" value="HRDC"/>
    <property type="match status" value="1"/>
</dbReference>
<dbReference type="NCBIfam" id="TIGR01388">
    <property type="entry name" value="rnd"/>
    <property type="match status" value="1"/>
</dbReference>
<dbReference type="InterPro" id="IPR002121">
    <property type="entry name" value="HRDC_dom"/>
</dbReference>
<comment type="cofactor">
    <cofactor evidence="6">
        <name>a divalent metal cation</name>
        <dbReference type="ChEBI" id="CHEBI:60240"/>
    </cofactor>
</comment>
<name>F3YYY7_DESAF</name>
<dbReference type="InterPro" id="IPR036397">
    <property type="entry name" value="RNaseH_sf"/>
</dbReference>
<dbReference type="AlphaFoldDB" id="F3YYY7"/>
<evidence type="ECO:0000313" key="9">
    <source>
        <dbReference type="Proteomes" id="UP000007844"/>
    </source>
</evidence>
<dbReference type="Gene3D" id="3.30.420.10">
    <property type="entry name" value="Ribonuclease H-like superfamily/Ribonuclease H"/>
    <property type="match status" value="1"/>
</dbReference>
<dbReference type="SUPFAM" id="SSF47819">
    <property type="entry name" value="HRDC-like"/>
    <property type="match status" value="2"/>
</dbReference>
<dbReference type="InterPro" id="IPR010997">
    <property type="entry name" value="HRDC-like_sf"/>
</dbReference>
<keyword evidence="5 6" id="KW-0269">Exonuclease</keyword>
<evidence type="ECO:0000256" key="1">
    <source>
        <dbReference type="ARBA" id="ARBA00022490"/>
    </source>
</evidence>
<dbReference type="PANTHER" id="PTHR47649">
    <property type="entry name" value="RIBONUCLEASE D"/>
    <property type="match status" value="1"/>
</dbReference>
<dbReference type="CDD" id="cd06142">
    <property type="entry name" value="RNaseD_exo"/>
    <property type="match status" value="1"/>
</dbReference>
<dbReference type="STRING" id="690850.Desaf_1293"/>
<dbReference type="InterPro" id="IPR044876">
    <property type="entry name" value="HRDC_dom_sf"/>
</dbReference>
<comment type="similarity">
    <text evidence="6">Belongs to the RNase D family.</text>
</comment>
<dbReference type="GO" id="GO:0042780">
    <property type="term" value="P:tRNA 3'-end processing"/>
    <property type="evidence" value="ECO:0007669"/>
    <property type="project" value="UniProtKB-UniRule"/>
</dbReference>
<dbReference type="EMBL" id="CP003221">
    <property type="protein sequence ID" value="EGJ49632.1"/>
    <property type="molecule type" value="Genomic_DNA"/>
</dbReference>
<dbReference type="RefSeq" id="WP_014259428.1">
    <property type="nucleotide sequence ID" value="NC_016629.1"/>
</dbReference>
<gene>
    <name evidence="6" type="primary">rnd</name>
    <name evidence="8" type="ORF">Desaf_1293</name>
</gene>
<dbReference type="SUPFAM" id="SSF53098">
    <property type="entry name" value="Ribonuclease H-like"/>
    <property type="match status" value="1"/>
</dbReference>
<evidence type="ECO:0000256" key="5">
    <source>
        <dbReference type="ARBA" id="ARBA00022839"/>
    </source>
</evidence>
<dbReference type="Pfam" id="PF01612">
    <property type="entry name" value="DNA_pol_A_exo1"/>
    <property type="match status" value="1"/>
</dbReference>
<dbReference type="SMART" id="SM00341">
    <property type="entry name" value="HRDC"/>
    <property type="match status" value="1"/>
</dbReference>
<keyword evidence="3 6" id="KW-0540">Nuclease</keyword>
<dbReference type="Proteomes" id="UP000007844">
    <property type="component" value="Chromosome"/>
</dbReference>
<dbReference type="InterPro" id="IPR051086">
    <property type="entry name" value="RNase_D-like"/>
</dbReference>
<dbReference type="InterPro" id="IPR002562">
    <property type="entry name" value="3'-5'_exonuclease_dom"/>
</dbReference>